<gene>
    <name evidence="1" type="ORF">CYMTET_44663</name>
</gene>
<protein>
    <submittedName>
        <fullName evidence="1">Uncharacterized protein</fullName>
    </submittedName>
</protein>
<comment type="caution">
    <text evidence="1">The sequence shown here is derived from an EMBL/GenBank/DDBJ whole genome shotgun (WGS) entry which is preliminary data.</text>
</comment>
<name>A0AAE0EZF3_9CHLO</name>
<dbReference type="Proteomes" id="UP001190700">
    <property type="component" value="Unassembled WGS sequence"/>
</dbReference>
<dbReference type="AlphaFoldDB" id="A0AAE0EZF3"/>
<keyword evidence="2" id="KW-1185">Reference proteome</keyword>
<accession>A0AAE0EZF3</accession>
<reference evidence="1 2" key="1">
    <citation type="journal article" date="2015" name="Genome Biol. Evol.">
        <title>Comparative Genomics of a Bacterivorous Green Alga Reveals Evolutionary Causalities and Consequences of Phago-Mixotrophic Mode of Nutrition.</title>
        <authorList>
            <person name="Burns J.A."/>
            <person name="Paasch A."/>
            <person name="Narechania A."/>
            <person name="Kim E."/>
        </authorList>
    </citation>
    <scope>NUCLEOTIDE SEQUENCE [LARGE SCALE GENOMIC DNA]</scope>
    <source>
        <strain evidence="1 2">PLY_AMNH</strain>
    </source>
</reference>
<organism evidence="1 2">
    <name type="scientific">Cymbomonas tetramitiformis</name>
    <dbReference type="NCBI Taxonomy" id="36881"/>
    <lineage>
        <taxon>Eukaryota</taxon>
        <taxon>Viridiplantae</taxon>
        <taxon>Chlorophyta</taxon>
        <taxon>Pyramimonadophyceae</taxon>
        <taxon>Pyramimonadales</taxon>
        <taxon>Pyramimonadaceae</taxon>
        <taxon>Cymbomonas</taxon>
    </lineage>
</organism>
<sequence length="633" mass="71116">MSKNPFENHFPAETARTLAFLQDAAMRELLEDQSQMERTFMLLQTFDTDETVTRLFGGRSKWWRKKNPLMNARGYHDELTQGHLQEIASMAEYSVDDVRSRLPMLVGHDLAGSNAGQAKMYAVLPWSALLSYAMTPFPQRFQHLLKTDPCSPENIPSPSEGIEVSPHCTPSTCYHCVRSEDRPIHTLVLDFDLPNPSKTDYFSSFTEEGTIARDRARRLAAAWAATRSESGPVARAARAIEAAWPTWFPGCTAHILLFETRRDVDGISPAVDSDIGKPSVHGYLFQCMMRDDRSVKSVWPFQGPTFEDKTVYKSFFEDYLHPLLQADPWYAEHGICVNSFLDPVTGPTVRAVGMAKWENKQQSSGVLRYSHNLTPMPISDPFAESVFMRHKAYATGRILGIFIDVPISTIYRDHTSAIVAIQSAKEFYQRVVDMRSTSISTSQQTHTLSRSSRRLTNIPSSSTNAVIALLQRIVVSTLQSLGTPAVITDALELDGRRILVYKNSDGMINPTRMTILAYQTTKCAFCPVRDLTAVNCSHAKVASRNDCTYFPRLFQRQAANGTTIFGHTGSGAKMYFWFKVDVDEESTFENVLRHVCWKCTGRGVSDKKCGCLLGVIPKQAVIQLRDVLNLRDM</sequence>
<evidence type="ECO:0000313" key="2">
    <source>
        <dbReference type="Proteomes" id="UP001190700"/>
    </source>
</evidence>
<evidence type="ECO:0000313" key="1">
    <source>
        <dbReference type="EMBL" id="KAK3245842.1"/>
    </source>
</evidence>
<proteinExistence type="predicted"/>
<dbReference type="EMBL" id="LGRX02030310">
    <property type="protein sequence ID" value="KAK3245842.1"/>
    <property type="molecule type" value="Genomic_DNA"/>
</dbReference>